<dbReference type="EMBL" id="JANBOJ010000219">
    <property type="protein sequence ID" value="KAJ1720860.1"/>
    <property type="molecule type" value="Genomic_DNA"/>
</dbReference>
<protein>
    <recommendedName>
        <fullName evidence="3">F-box domain-containing protein</fullName>
    </recommendedName>
</protein>
<reference evidence="1" key="1">
    <citation type="submission" date="2022-07" db="EMBL/GenBank/DDBJ databases">
        <title>Phylogenomic reconstructions and comparative analyses of Kickxellomycotina fungi.</title>
        <authorList>
            <person name="Reynolds N.K."/>
            <person name="Stajich J.E."/>
            <person name="Barry K."/>
            <person name="Grigoriev I.V."/>
            <person name="Crous P."/>
            <person name="Smith M.E."/>
        </authorList>
    </citation>
    <scope>NUCLEOTIDE SEQUENCE</scope>
    <source>
        <strain evidence="1">NBRC 32514</strain>
    </source>
</reference>
<name>A0A9W7XXI8_9FUNG</name>
<dbReference type="Gene3D" id="3.80.10.10">
    <property type="entry name" value="Ribonuclease Inhibitor"/>
    <property type="match status" value="1"/>
</dbReference>
<evidence type="ECO:0000313" key="1">
    <source>
        <dbReference type="EMBL" id="KAJ1720860.1"/>
    </source>
</evidence>
<evidence type="ECO:0000313" key="2">
    <source>
        <dbReference type="Proteomes" id="UP001149813"/>
    </source>
</evidence>
<dbReference type="AlphaFoldDB" id="A0A9W7XXI8"/>
<organism evidence="1 2">
    <name type="scientific">Coemansia erecta</name>
    <dbReference type="NCBI Taxonomy" id="147472"/>
    <lineage>
        <taxon>Eukaryota</taxon>
        <taxon>Fungi</taxon>
        <taxon>Fungi incertae sedis</taxon>
        <taxon>Zoopagomycota</taxon>
        <taxon>Kickxellomycotina</taxon>
        <taxon>Kickxellomycetes</taxon>
        <taxon>Kickxellales</taxon>
        <taxon>Kickxellaceae</taxon>
        <taxon>Coemansia</taxon>
    </lineage>
</organism>
<dbReference type="OrthoDB" id="5571311at2759"/>
<accession>A0A9W7XXI8</accession>
<comment type="caution">
    <text evidence="1">The sequence shown here is derived from an EMBL/GenBank/DDBJ whole genome shotgun (WGS) entry which is preliminary data.</text>
</comment>
<keyword evidence="2" id="KW-1185">Reference proteome</keyword>
<dbReference type="Proteomes" id="UP001149813">
    <property type="component" value="Unassembled WGS sequence"/>
</dbReference>
<proteinExistence type="predicted"/>
<dbReference type="InterPro" id="IPR032675">
    <property type="entry name" value="LRR_dom_sf"/>
</dbReference>
<sequence length="551" mass="61483">MESIVSCLVVPEKYPRGTLALSSDPNPAVALLSCCHSWRALLISQLCSEFYFLIEEKNELVVTSFPRWPKELRQPGFPACALVKEVRFQVVMWKSLMDGSALRKLLGSPYSNAVFPTASLLTVSVVDSSASINCADSLITTAREYIGEISQRIRSMVPAAREARISWPNVYHTGAKQELANIFSPETSALYMGLKRISFTEIGGFDTPGDIPTFGNIGLTHLTIRCKSSKSSFIRLARNCAPTLRELIIYEFPKDGSTLLRGSDGVPAVYSKLEKLYIAQSIGIQGLSLPQSGSMSHFPALRSLDIRCKYPFDDDVLFRGNHESLEHISVPLDMQFMAMSAENDVFQPMKFTRLHSIDLLNYYGAQEMTPYHIDTIKDFVFKLARAGTPEHLQIVRWSGPSDETKLLYGIKHNKTLSNMRILEISKSVFQFSDVVVILKAMPLLKKLWFSLDKKVPMLDGVRMPKLLTHLLANYYPLSRSLYSVTFDQGSKASAKQVAVVAMLLAVVSPTLALTQVDSEMKADYFSGIEAAIVTRPFQKHAERIKPLAKSL</sequence>
<gene>
    <name evidence="1" type="ORF">LPJ53_004558</name>
</gene>
<evidence type="ECO:0008006" key="3">
    <source>
        <dbReference type="Google" id="ProtNLM"/>
    </source>
</evidence>